<evidence type="ECO:0000313" key="1">
    <source>
        <dbReference type="EMBL" id="PZQ66538.1"/>
    </source>
</evidence>
<proteinExistence type="predicted"/>
<sequence>MPMPTADDLDLLTDGALAELASAERQRALRGDRNAFGRAHLLERELRRRAGTISSFGPPLDLTSLHSRRRWWQFWGRTSGATSSAVGLRY</sequence>
<organism evidence="1 2">
    <name type="scientific">Variovorax paradoxus</name>
    <dbReference type="NCBI Taxonomy" id="34073"/>
    <lineage>
        <taxon>Bacteria</taxon>
        <taxon>Pseudomonadati</taxon>
        <taxon>Pseudomonadota</taxon>
        <taxon>Betaproteobacteria</taxon>
        <taxon>Burkholderiales</taxon>
        <taxon>Comamonadaceae</taxon>
        <taxon>Variovorax</taxon>
    </lineage>
</organism>
<reference evidence="1 2" key="1">
    <citation type="submission" date="2017-08" db="EMBL/GenBank/DDBJ databases">
        <title>Infants hospitalized years apart are colonized by the same room-sourced microbial strains.</title>
        <authorList>
            <person name="Brooks B."/>
            <person name="Olm M.R."/>
            <person name="Firek B.A."/>
            <person name="Baker R."/>
            <person name="Thomas B.C."/>
            <person name="Morowitz M.J."/>
            <person name="Banfield J.F."/>
        </authorList>
    </citation>
    <scope>NUCLEOTIDE SEQUENCE [LARGE SCALE GENOMIC DNA]</scope>
    <source>
        <strain evidence="1">S2_005_003_R2_41</strain>
    </source>
</reference>
<name>A0A2W5PPB3_VARPD</name>
<evidence type="ECO:0000313" key="2">
    <source>
        <dbReference type="Proteomes" id="UP000249135"/>
    </source>
</evidence>
<dbReference type="AlphaFoldDB" id="A0A2W5PPB3"/>
<protein>
    <submittedName>
        <fullName evidence="1">Uncharacterized protein</fullName>
    </submittedName>
</protein>
<gene>
    <name evidence="1" type="ORF">DI563_23300</name>
</gene>
<accession>A0A2W5PPB3</accession>
<comment type="caution">
    <text evidence="1">The sequence shown here is derived from an EMBL/GenBank/DDBJ whole genome shotgun (WGS) entry which is preliminary data.</text>
</comment>
<dbReference type="Proteomes" id="UP000249135">
    <property type="component" value="Unassembled WGS sequence"/>
</dbReference>
<dbReference type="EMBL" id="QFPP01000411">
    <property type="protein sequence ID" value="PZQ66538.1"/>
    <property type="molecule type" value="Genomic_DNA"/>
</dbReference>